<dbReference type="OrthoDB" id="1100311at2759"/>
<accession>A0A6J0NBU4</accession>
<dbReference type="Proteomes" id="UP000504610">
    <property type="component" value="Chromosome 4"/>
</dbReference>
<dbReference type="AlphaFoldDB" id="A0A6J0NBU4"/>
<protein>
    <submittedName>
        <fullName evidence="3">Uncharacterized protein LOC108853272</fullName>
    </submittedName>
</protein>
<reference evidence="2" key="1">
    <citation type="journal article" date="2019" name="Database">
        <title>The radish genome database (RadishGD): an integrated information resource for radish genomics.</title>
        <authorList>
            <person name="Yu H.J."/>
            <person name="Baek S."/>
            <person name="Lee Y.J."/>
            <person name="Cho A."/>
            <person name="Mun J.H."/>
        </authorList>
    </citation>
    <scope>NUCLEOTIDE SEQUENCE [LARGE SCALE GENOMIC DNA]</scope>
    <source>
        <strain evidence="2">cv. WK10039</strain>
    </source>
</reference>
<name>A0A6J0NBU4_RAPSA</name>
<organism evidence="2 3">
    <name type="scientific">Raphanus sativus</name>
    <name type="common">Radish</name>
    <name type="synonym">Raphanus raphanistrum var. sativus</name>
    <dbReference type="NCBI Taxonomy" id="3726"/>
    <lineage>
        <taxon>Eukaryota</taxon>
        <taxon>Viridiplantae</taxon>
        <taxon>Streptophyta</taxon>
        <taxon>Embryophyta</taxon>
        <taxon>Tracheophyta</taxon>
        <taxon>Spermatophyta</taxon>
        <taxon>Magnoliopsida</taxon>
        <taxon>eudicotyledons</taxon>
        <taxon>Gunneridae</taxon>
        <taxon>Pentapetalae</taxon>
        <taxon>rosids</taxon>
        <taxon>malvids</taxon>
        <taxon>Brassicales</taxon>
        <taxon>Brassicaceae</taxon>
        <taxon>Brassiceae</taxon>
        <taxon>Raphanus</taxon>
    </lineage>
</organism>
<dbReference type="KEGG" id="rsz:108853272"/>
<evidence type="ECO:0000313" key="3">
    <source>
        <dbReference type="RefSeq" id="XP_018482207.2"/>
    </source>
</evidence>
<feature type="region of interest" description="Disordered" evidence="1">
    <location>
        <begin position="114"/>
        <end position="169"/>
    </location>
</feature>
<evidence type="ECO:0000256" key="1">
    <source>
        <dbReference type="SAM" id="MobiDB-lite"/>
    </source>
</evidence>
<keyword evidence="2" id="KW-1185">Reference proteome</keyword>
<sequence>MKLFLWPLIWKIAKLTSIQVAKAAHILFIFDIMGKTYTFRFKLGEFSYTSKHQTFTISCINTDQQRALLPSFVLHGDAQIHVDDMPGENPVASNGPDGSDNIVAELTSGVVAEGGENTSANHQPSSSVVPEIVRSASTSPMLDPNENEQKNASIAPLAKPKSPLHLLLQ</sequence>
<evidence type="ECO:0000313" key="2">
    <source>
        <dbReference type="Proteomes" id="UP000504610"/>
    </source>
</evidence>
<gene>
    <name evidence="3" type="primary">LOC108853272</name>
</gene>
<feature type="compositionally biased region" description="Polar residues" evidence="1">
    <location>
        <begin position="116"/>
        <end position="128"/>
    </location>
</feature>
<proteinExistence type="predicted"/>
<dbReference type="RefSeq" id="XP_018482207.2">
    <property type="nucleotide sequence ID" value="XM_018626705.2"/>
</dbReference>
<reference evidence="3" key="2">
    <citation type="submission" date="2025-08" db="UniProtKB">
        <authorList>
            <consortium name="RefSeq"/>
        </authorList>
    </citation>
    <scope>IDENTIFICATION</scope>
    <source>
        <tissue evidence="3">Leaf</tissue>
    </source>
</reference>
<dbReference type="GeneID" id="108853272"/>